<proteinExistence type="predicted"/>
<organism evidence="1">
    <name type="scientific">marine sediment metagenome</name>
    <dbReference type="NCBI Taxonomy" id="412755"/>
    <lineage>
        <taxon>unclassified sequences</taxon>
        <taxon>metagenomes</taxon>
        <taxon>ecological metagenomes</taxon>
    </lineage>
</organism>
<sequence>MTLLFMDSFDHYDIGDILKKWTSGYGITISAGNGRNGTDALFLGGSGGREVLKTLSSSHTTLIVGFAVKFAAFTPFSSTFFYLIDMATEQVSLDINADGTISVKRGGAVLATSSESFQIDAWYFLEFKVLINNGAGTIDLRVNEISWISEVAQDTQQTANNSVNVIKFRGGTSVVSSYIDDLYVMNNSGAVNNDFIGDYRVEALLPNGAGNAAQWDRFPDTGEVNYEDVDENPADDDTTYTHQDGAGLPQLDTHLMDNLVTTAGLVAGVQTLLDARKDDAGAVTCQPVFRQGGADHVQSNFNLGDNYLYHQEIVESDPDTAAPWTIAGINSVEFGYRRSA</sequence>
<dbReference type="EMBL" id="LAZR01000486">
    <property type="protein sequence ID" value="KKN66974.1"/>
    <property type="molecule type" value="Genomic_DNA"/>
</dbReference>
<reference evidence="1" key="1">
    <citation type="journal article" date="2015" name="Nature">
        <title>Complex archaea that bridge the gap between prokaryotes and eukaryotes.</title>
        <authorList>
            <person name="Spang A."/>
            <person name="Saw J.H."/>
            <person name="Jorgensen S.L."/>
            <person name="Zaremba-Niedzwiedzka K."/>
            <person name="Martijn J."/>
            <person name="Lind A.E."/>
            <person name="van Eijk R."/>
            <person name="Schleper C."/>
            <person name="Guy L."/>
            <person name="Ettema T.J."/>
        </authorList>
    </citation>
    <scope>NUCLEOTIDE SEQUENCE</scope>
</reference>
<dbReference type="AlphaFoldDB" id="A0A0F9SIT6"/>
<comment type="caution">
    <text evidence="1">The sequence shown here is derived from an EMBL/GenBank/DDBJ whole genome shotgun (WGS) entry which is preliminary data.</text>
</comment>
<gene>
    <name evidence="1" type="ORF">LCGC14_0466540</name>
</gene>
<accession>A0A0F9SIT6</accession>
<protein>
    <submittedName>
        <fullName evidence="1">Uncharacterized protein</fullName>
    </submittedName>
</protein>
<evidence type="ECO:0000313" key="1">
    <source>
        <dbReference type="EMBL" id="KKN66974.1"/>
    </source>
</evidence>
<name>A0A0F9SIT6_9ZZZZ</name>